<name>A0ABR3XS01_9PEZI</name>
<dbReference type="EMBL" id="JAWRVE010000011">
    <property type="protein sequence ID" value="KAL1878770.1"/>
    <property type="molecule type" value="Genomic_DNA"/>
</dbReference>
<evidence type="ECO:0000256" key="1">
    <source>
        <dbReference type="SAM" id="MobiDB-lite"/>
    </source>
</evidence>
<keyword evidence="3" id="KW-1185">Reference proteome</keyword>
<comment type="caution">
    <text evidence="2">The sequence shown here is derived from an EMBL/GenBank/DDBJ whole genome shotgun (WGS) entry which is preliminary data.</text>
</comment>
<reference evidence="2 3" key="1">
    <citation type="journal article" date="2024" name="IMA Fungus">
        <title>IMA Genome - F19 : A genome assembly and annotation guide to empower mycologists, including annotated draft genome sequences of Ceratocystis pirilliformis, Diaporthe australafricana, Fusarium ophioides, Paecilomyces lecythidis, and Sporothrix stenoceras.</title>
        <authorList>
            <person name="Aylward J."/>
            <person name="Wilson A.M."/>
            <person name="Visagie C.M."/>
            <person name="Spraker J."/>
            <person name="Barnes I."/>
            <person name="Buitendag C."/>
            <person name="Ceriani C."/>
            <person name="Del Mar Angel L."/>
            <person name="du Plessis D."/>
            <person name="Fuchs T."/>
            <person name="Gasser K."/>
            <person name="Kramer D."/>
            <person name="Li W."/>
            <person name="Munsamy K."/>
            <person name="Piso A."/>
            <person name="Price J.L."/>
            <person name="Sonnekus B."/>
            <person name="Thomas C."/>
            <person name="van der Nest A."/>
            <person name="van Dijk A."/>
            <person name="van Heerden A."/>
            <person name="van Vuuren N."/>
            <person name="Yilmaz N."/>
            <person name="Duong T.A."/>
            <person name="van der Merwe N.A."/>
            <person name="Wingfield M.J."/>
            <person name="Wingfield B.D."/>
        </authorList>
    </citation>
    <scope>NUCLEOTIDE SEQUENCE [LARGE SCALE GENOMIC DNA]</scope>
    <source>
        <strain evidence="2 3">CMW 18300</strain>
    </source>
</reference>
<feature type="region of interest" description="Disordered" evidence="1">
    <location>
        <begin position="236"/>
        <end position="327"/>
    </location>
</feature>
<proteinExistence type="predicted"/>
<protein>
    <recommendedName>
        <fullName evidence="4">PH domain-containing protein</fullName>
    </recommendedName>
</protein>
<sequence>MLYKDWLCLASASRVDQVYTLQACIPTSNIKIETAGNGRGLQCHTAPFSWKIVFECDCQLYEMMLTACTPKEEDEWRSRLEVGSVLEPQDLAGPELYGSLFLNMKSLSTVFGKQGTIARRLSIHRATTVGPKTPLCHVIVRNTSVEKEALSSSNATISRTQSLLATKGRIPVLAPSRGDRARLEALLSDVWTREVLPFPGMTTRARNEHLIRTSAQSMIRKLSVTSITSTFTKRSASFASVTRNSDDGSGGDETAAPAKSTRDEAPAIRMQIGEEGSSNARLSVIDDESDRATPSTVRACCEPPGTANSAEDKRSPPHRTRIPKSPSAWQLRELALSKTPSAPAALRARSVNSPGLKRQASILSRRSVCSAFDKGDGFGKSTRKRRAYEQSEPPSSSRGSTPSPQKQPSSARWSKVDMLRRGAVAQGIRGFFR</sequence>
<accession>A0ABR3XS01</accession>
<evidence type="ECO:0000313" key="2">
    <source>
        <dbReference type="EMBL" id="KAL1878770.1"/>
    </source>
</evidence>
<dbReference type="Proteomes" id="UP001583177">
    <property type="component" value="Unassembled WGS sequence"/>
</dbReference>
<feature type="region of interest" description="Disordered" evidence="1">
    <location>
        <begin position="373"/>
        <end position="419"/>
    </location>
</feature>
<evidence type="ECO:0008006" key="4">
    <source>
        <dbReference type="Google" id="ProtNLM"/>
    </source>
</evidence>
<evidence type="ECO:0000313" key="3">
    <source>
        <dbReference type="Proteomes" id="UP001583177"/>
    </source>
</evidence>
<gene>
    <name evidence="2" type="ORF">Daus18300_002046</name>
</gene>
<organism evidence="2 3">
    <name type="scientific">Diaporthe australafricana</name>
    <dbReference type="NCBI Taxonomy" id="127596"/>
    <lineage>
        <taxon>Eukaryota</taxon>
        <taxon>Fungi</taxon>
        <taxon>Dikarya</taxon>
        <taxon>Ascomycota</taxon>
        <taxon>Pezizomycotina</taxon>
        <taxon>Sordariomycetes</taxon>
        <taxon>Sordariomycetidae</taxon>
        <taxon>Diaporthales</taxon>
        <taxon>Diaporthaceae</taxon>
        <taxon>Diaporthe</taxon>
    </lineage>
</organism>
<feature type="compositionally biased region" description="Low complexity" evidence="1">
    <location>
        <begin position="391"/>
        <end position="404"/>
    </location>
</feature>